<dbReference type="SUPFAM" id="SSF55073">
    <property type="entry name" value="Nucleotide cyclase"/>
    <property type="match status" value="1"/>
</dbReference>
<dbReference type="Gene3D" id="1.20.58.920">
    <property type="match status" value="1"/>
</dbReference>
<keyword evidence="7" id="KW-1185">Reference proteome</keyword>
<dbReference type="Proteomes" id="UP000199058">
    <property type="component" value="Unassembled WGS sequence"/>
</dbReference>
<evidence type="ECO:0000313" key="6">
    <source>
        <dbReference type="EMBL" id="SFB81830.1"/>
    </source>
</evidence>
<evidence type="ECO:0000256" key="1">
    <source>
        <dbReference type="ARBA" id="ARBA00001946"/>
    </source>
</evidence>
<sequence>MSVLKYGLTTKIALLTLAVALVLMAAIALALFSFKQYRTTLNEVADRELQALMTATRLVQQAESLVNASAMLLLAENHFSRRQAVFEVEDRQEWIGRLVTDLSTYPGDQIDFQAIHQTKDELVGNLARMNTLVEERINLRADVYFRDRTSQQDLERLELIDAEIGEMIRANRELSQDLTVTVGHQVSLIRSSILSSVETINQGMTLRQTWLLYSGILALLVVFLTAFYINRSVVQRIINLQRALSLDRPRAQDVPVEGDDEIAWMAQSIHRYVNKINAHEGRIMEMNEELSFLATHDALTKLYNRHYFDRHLNQLSQKDESESFCIAMLDIDHFKSINDNHGHDAGDQVIRMLAEELKAALPEAAMVARVGGEEFAVVFQKLSLKTASQYLERLRLQIEQLPIHVAGVDLRVTASIGLAGYCQDRDLIACLKSADMALYEAKRLGRNQLVVHTISKEGK</sequence>
<protein>
    <recommendedName>
        <fullName evidence="2">diguanylate cyclase</fullName>
        <ecNumber evidence="2">2.7.7.65</ecNumber>
    </recommendedName>
</protein>
<dbReference type="Pfam" id="PF00990">
    <property type="entry name" value="GGDEF"/>
    <property type="match status" value="1"/>
</dbReference>
<dbReference type="InterPro" id="IPR029787">
    <property type="entry name" value="Nucleotide_cyclase"/>
</dbReference>
<dbReference type="PROSITE" id="PS50887">
    <property type="entry name" value="GGDEF"/>
    <property type="match status" value="1"/>
</dbReference>
<dbReference type="PANTHER" id="PTHR45138">
    <property type="entry name" value="REGULATORY COMPONENTS OF SENSORY TRANSDUCTION SYSTEM"/>
    <property type="match status" value="1"/>
</dbReference>
<keyword evidence="4" id="KW-0812">Transmembrane</keyword>
<keyword evidence="4" id="KW-1133">Transmembrane helix</keyword>
<dbReference type="GO" id="GO:1902201">
    <property type="term" value="P:negative regulation of bacterial-type flagellum-dependent cell motility"/>
    <property type="evidence" value="ECO:0007669"/>
    <property type="project" value="TreeGrafter"/>
</dbReference>
<gene>
    <name evidence="6" type="ORF">SAMN05660443_0324</name>
</gene>
<dbReference type="GO" id="GO:0005886">
    <property type="term" value="C:plasma membrane"/>
    <property type="evidence" value="ECO:0007669"/>
    <property type="project" value="TreeGrafter"/>
</dbReference>
<dbReference type="EC" id="2.7.7.65" evidence="2"/>
<dbReference type="GO" id="GO:0043709">
    <property type="term" value="P:cell adhesion involved in single-species biofilm formation"/>
    <property type="evidence" value="ECO:0007669"/>
    <property type="project" value="TreeGrafter"/>
</dbReference>
<dbReference type="Gene3D" id="3.30.70.270">
    <property type="match status" value="1"/>
</dbReference>
<evidence type="ECO:0000259" key="5">
    <source>
        <dbReference type="PROSITE" id="PS50887"/>
    </source>
</evidence>
<evidence type="ECO:0000256" key="3">
    <source>
        <dbReference type="ARBA" id="ARBA00034247"/>
    </source>
</evidence>
<dbReference type="FunFam" id="3.30.70.270:FF:000001">
    <property type="entry name" value="Diguanylate cyclase domain protein"/>
    <property type="match status" value="1"/>
</dbReference>
<accession>A0A1I1E9Y2</accession>
<keyword evidence="4" id="KW-0472">Membrane</keyword>
<feature type="transmembrane region" description="Helical" evidence="4">
    <location>
        <begin position="210"/>
        <end position="229"/>
    </location>
</feature>
<comment type="cofactor">
    <cofactor evidence="1">
        <name>Mg(2+)</name>
        <dbReference type="ChEBI" id="CHEBI:18420"/>
    </cofactor>
</comment>
<organism evidence="6 7">
    <name type="scientific">Marinospirillum celere</name>
    <dbReference type="NCBI Taxonomy" id="1122252"/>
    <lineage>
        <taxon>Bacteria</taxon>
        <taxon>Pseudomonadati</taxon>
        <taxon>Pseudomonadota</taxon>
        <taxon>Gammaproteobacteria</taxon>
        <taxon>Oceanospirillales</taxon>
        <taxon>Oceanospirillaceae</taxon>
        <taxon>Marinospirillum</taxon>
    </lineage>
</organism>
<dbReference type="PANTHER" id="PTHR45138:SF9">
    <property type="entry name" value="DIGUANYLATE CYCLASE DGCM-RELATED"/>
    <property type="match status" value="1"/>
</dbReference>
<dbReference type="InterPro" id="IPR050469">
    <property type="entry name" value="Diguanylate_Cyclase"/>
</dbReference>
<dbReference type="InterPro" id="IPR000160">
    <property type="entry name" value="GGDEF_dom"/>
</dbReference>
<dbReference type="InterPro" id="IPR043128">
    <property type="entry name" value="Rev_trsase/Diguanyl_cyclase"/>
</dbReference>
<feature type="domain" description="GGDEF" evidence="5">
    <location>
        <begin position="322"/>
        <end position="454"/>
    </location>
</feature>
<dbReference type="GO" id="GO:0052621">
    <property type="term" value="F:diguanylate cyclase activity"/>
    <property type="evidence" value="ECO:0007669"/>
    <property type="project" value="UniProtKB-EC"/>
</dbReference>
<dbReference type="Gene3D" id="6.10.340.10">
    <property type="match status" value="1"/>
</dbReference>
<reference evidence="6 7" key="1">
    <citation type="submission" date="2016-10" db="EMBL/GenBank/DDBJ databases">
        <authorList>
            <person name="de Groot N.N."/>
        </authorList>
    </citation>
    <scope>NUCLEOTIDE SEQUENCE [LARGE SCALE GENOMIC DNA]</scope>
    <source>
        <strain evidence="6 7">DSM 18438</strain>
    </source>
</reference>
<evidence type="ECO:0000256" key="4">
    <source>
        <dbReference type="SAM" id="Phobius"/>
    </source>
</evidence>
<dbReference type="SMART" id="SM00267">
    <property type="entry name" value="GGDEF"/>
    <property type="match status" value="1"/>
</dbReference>
<dbReference type="AlphaFoldDB" id="A0A1I1E9Y2"/>
<dbReference type="EMBL" id="FOLH01000001">
    <property type="protein sequence ID" value="SFB81830.1"/>
    <property type="molecule type" value="Genomic_DNA"/>
</dbReference>
<dbReference type="STRING" id="1122252.SAMN05660443_0324"/>
<comment type="catalytic activity">
    <reaction evidence="3">
        <text>2 GTP = 3',3'-c-di-GMP + 2 diphosphate</text>
        <dbReference type="Rhea" id="RHEA:24898"/>
        <dbReference type="ChEBI" id="CHEBI:33019"/>
        <dbReference type="ChEBI" id="CHEBI:37565"/>
        <dbReference type="ChEBI" id="CHEBI:58805"/>
        <dbReference type="EC" id="2.7.7.65"/>
    </reaction>
</comment>
<proteinExistence type="predicted"/>
<dbReference type="CDD" id="cd01949">
    <property type="entry name" value="GGDEF"/>
    <property type="match status" value="1"/>
</dbReference>
<dbReference type="NCBIfam" id="TIGR00254">
    <property type="entry name" value="GGDEF"/>
    <property type="match status" value="1"/>
</dbReference>
<dbReference type="RefSeq" id="WP_177203435.1">
    <property type="nucleotide sequence ID" value="NZ_FOLH01000001.1"/>
</dbReference>
<feature type="transmembrane region" description="Helical" evidence="4">
    <location>
        <begin position="12"/>
        <end position="32"/>
    </location>
</feature>
<evidence type="ECO:0000256" key="2">
    <source>
        <dbReference type="ARBA" id="ARBA00012528"/>
    </source>
</evidence>
<evidence type="ECO:0000313" key="7">
    <source>
        <dbReference type="Proteomes" id="UP000199058"/>
    </source>
</evidence>
<name>A0A1I1E9Y2_9GAMM</name>
<dbReference type="InterPro" id="IPR038188">
    <property type="entry name" value="TorS_sensor_sf"/>
</dbReference>